<dbReference type="EMBL" id="LCRM01000016">
    <property type="protein sequence ID" value="KKW36716.1"/>
    <property type="molecule type" value="Genomic_DNA"/>
</dbReference>
<gene>
    <name evidence="1" type="ORF">UY81_C0016G0011</name>
</gene>
<dbReference type="Proteomes" id="UP000034290">
    <property type="component" value="Unassembled WGS sequence"/>
</dbReference>
<accession>A0A0G1Y0I4</accession>
<reference evidence="1 2" key="1">
    <citation type="journal article" date="2015" name="Nature">
        <title>rRNA introns, odd ribosomes, and small enigmatic genomes across a large radiation of phyla.</title>
        <authorList>
            <person name="Brown C.T."/>
            <person name="Hug L.A."/>
            <person name="Thomas B.C."/>
            <person name="Sharon I."/>
            <person name="Castelle C.J."/>
            <person name="Singh A."/>
            <person name="Wilkins M.J."/>
            <person name="Williams K.H."/>
            <person name="Banfield J.F."/>
        </authorList>
    </citation>
    <scope>NUCLEOTIDE SEQUENCE [LARGE SCALE GENOMIC DNA]</scope>
</reference>
<protein>
    <submittedName>
        <fullName evidence="1">Uncharacterized protein</fullName>
    </submittedName>
</protein>
<sequence length="276" mass="30368">MLMSLLVLSAITAVAVSMAVIIIKDVTAASNVDHAIQAYYAAESGIEKGLSLVKQGRYDQATLSEMVNEFNPPLESTLENKATWQLTATTNEAYTISFLQKDQSLVLDLYNPDEFIFIPGGAAGGFESFTVEALDANPETNPAWLEISYFPWEITGFGLVWDDEKVQKRLLSIDDTAPNAPTIFNLLGTEYYRIRVKALYDDIKNVKISAYAEDDPSACVPAYSCIKKIPNRVSLSALGTSAANQVRITASVPWQTPVSGIFDYVLFSEQPLDKRT</sequence>
<evidence type="ECO:0000313" key="2">
    <source>
        <dbReference type="Proteomes" id="UP000034290"/>
    </source>
</evidence>
<dbReference type="AlphaFoldDB" id="A0A0G1Y0I4"/>
<evidence type="ECO:0000313" key="1">
    <source>
        <dbReference type="EMBL" id="KKW36716.1"/>
    </source>
</evidence>
<comment type="caution">
    <text evidence="1">The sequence shown here is derived from an EMBL/GenBank/DDBJ whole genome shotgun (WGS) entry which is preliminary data.</text>
</comment>
<proteinExistence type="predicted"/>
<name>A0A0G1Y0I4_9BACT</name>
<organism evidence="1 2">
    <name type="scientific">Candidatus Giovannonibacteria bacterium GW2011_GWA2_53_7</name>
    <dbReference type="NCBI Taxonomy" id="1618650"/>
    <lineage>
        <taxon>Bacteria</taxon>
        <taxon>Candidatus Giovannoniibacteriota</taxon>
    </lineage>
</organism>